<evidence type="ECO:0000313" key="2">
    <source>
        <dbReference type="EMBL" id="MFC6007442.1"/>
    </source>
</evidence>
<dbReference type="SUPFAM" id="SSF54427">
    <property type="entry name" value="NTF2-like"/>
    <property type="match status" value="1"/>
</dbReference>
<sequence>MAGPDNDAERACERLIIQFAHYLDHRRFTEVAALFAEDGVWLRHGEQLVGPQAIRSLLEQRSATQVERHVMTTVLVEQASPTECTAVSYVLIFRAHGPDPHGQLPKVGEFHDRFSLTPHGWRFAFRTSLPAFAGDSQ</sequence>
<dbReference type="Proteomes" id="UP001596189">
    <property type="component" value="Unassembled WGS sequence"/>
</dbReference>
<gene>
    <name evidence="2" type="ORF">ACFQDO_09910</name>
</gene>
<dbReference type="RefSeq" id="WP_345716242.1">
    <property type="nucleotide sequence ID" value="NZ_BAABFP010000004.1"/>
</dbReference>
<comment type="caution">
    <text evidence="2">The sequence shown here is derived from an EMBL/GenBank/DDBJ whole genome shotgun (WGS) entry which is preliminary data.</text>
</comment>
<proteinExistence type="predicted"/>
<evidence type="ECO:0000259" key="1">
    <source>
        <dbReference type="Pfam" id="PF13577"/>
    </source>
</evidence>
<dbReference type="InterPro" id="IPR032710">
    <property type="entry name" value="NTF2-like_dom_sf"/>
</dbReference>
<dbReference type="InterPro" id="IPR037401">
    <property type="entry name" value="SnoaL-like"/>
</dbReference>
<dbReference type="Pfam" id="PF13577">
    <property type="entry name" value="SnoaL_4"/>
    <property type="match status" value="1"/>
</dbReference>
<protein>
    <submittedName>
        <fullName evidence="2">Nuclear transport factor 2 family protein</fullName>
    </submittedName>
</protein>
<dbReference type="EMBL" id="JBHSRD010000003">
    <property type="protein sequence ID" value="MFC6007442.1"/>
    <property type="molecule type" value="Genomic_DNA"/>
</dbReference>
<reference evidence="3" key="1">
    <citation type="journal article" date="2019" name="Int. J. Syst. Evol. Microbiol.">
        <title>The Global Catalogue of Microorganisms (GCM) 10K type strain sequencing project: providing services to taxonomists for standard genome sequencing and annotation.</title>
        <authorList>
            <consortium name="The Broad Institute Genomics Platform"/>
            <consortium name="The Broad Institute Genome Sequencing Center for Infectious Disease"/>
            <person name="Wu L."/>
            <person name="Ma J."/>
        </authorList>
    </citation>
    <scope>NUCLEOTIDE SEQUENCE [LARGE SCALE GENOMIC DNA]</scope>
    <source>
        <strain evidence="3">KACC 14249</strain>
    </source>
</reference>
<keyword evidence="3" id="KW-1185">Reference proteome</keyword>
<evidence type="ECO:0000313" key="3">
    <source>
        <dbReference type="Proteomes" id="UP001596189"/>
    </source>
</evidence>
<feature type="domain" description="SnoaL-like" evidence="1">
    <location>
        <begin position="8"/>
        <end position="127"/>
    </location>
</feature>
<dbReference type="CDD" id="cd00531">
    <property type="entry name" value="NTF2_like"/>
    <property type="match status" value="1"/>
</dbReference>
<accession>A0ABW1JDM9</accession>
<dbReference type="Gene3D" id="3.10.450.50">
    <property type="match status" value="1"/>
</dbReference>
<name>A0ABW1JDM9_9ACTN</name>
<organism evidence="2 3">
    <name type="scientific">Angustibacter luteus</name>
    <dbReference type="NCBI Taxonomy" id="658456"/>
    <lineage>
        <taxon>Bacteria</taxon>
        <taxon>Bacillati</taxon>
        <taxon>Actinomycetota</taxon>
        <taxon>Actinomycetes</taxon>
        <taxon>Kineosporiales</taxon>
        <taxon>Kineosporiaceae</taxon>
    </lineage>
</organism>